<proteinExistence type="predicted"/>
<evidence type="ECO:0000256" key="1">
    <source>
        <dbReference type="SAM" id="MobiDB-lite"/>
    </source>
</evidence>
<dbReference type="EMBL" id="CAJNRF010007523">
    <property type="protein sequence ID" value="CAF2092299.1"/>
    <property type="molecule type" value="Genomic_DNA"/>
</dbReference>
<dbReference type="AlphaFoldDB" id="A0A816SX78"/>
<feature type="compositionally biased region" description="Basic and acidic residues" evidence="1">
    <location>
        <begin position="60"/>
        <end position="73"/>
    </location>
</feature>
<organism evidence="2 3">
    <name type="scientific">Rotaria magnacalcarata</name>
    <dbReference type="NCBI Taxonomy" id="392030"/>
    <lineage>
        <taxon>Eukaryota</taxon>
        <taxon>Metazoa</taxon>
        <taxon>Spiralia</taxon>
        <taxon>Gnathifera</taxon>
        <taxon>Rotifera</taxon>
        <taxon>Eurotatoria</taxon>
        <taxon>Bdelloidea</taxon>
        <taxon>Philodinida</taxon>
        <taxon>Philodinidae</taxon>
        <taxon>Rotaria</taxon>
    </lineage>
</organism>
<protein>
    <submittedName>
        <fullName evidence="2">Uncharacterized protein</fullName>
    </submittedName>
</protein>
<sequence length="265" mass="31053">MITDINKGHQLNENSRNTTNKGNSQRSPSTFKRHLTNHSTLGDDARYLNNKRQRQNSQDNIDKVYDNDERFGEWTDPNIRNSISFNDNQGDNDNNQTHISNQAVNYATDCHFPPIKIICTPKMQNQNGAYFVQTPQVEHSGPRIPGEHLSTDYKCPILADYRFELVKELKRHPERLPEHVQLFIPAQCRDRNDRSHVITNYQKNEQKSRATYNSTFNMNTHAWPQLNSNSHTVSNETLFTQKLDEEIKSIREDFKKRIKQTERKI</sequence>
<dbReference type="Proteomes" id="UP000663856">
    <property type="component" value="Unassembled WGS sequence"/>
</dbReference>
<feature type="region of interest" description="Disordered" evidence="1">
    <location>
        <begin position="1"/>
        <end position="93"/>
    </location>
</feature>
<reference evidence="2" key="1">
    <citation type="submission" date="2021-02" db="EMBL/GenBank/DDBJ databases">
        <authorList>
            <person name="Nowell W R."/>
        </authorList>
    </citation>
    <scope>NUCLEOTIDE SEQUENCE</scope>
</reference>
<accession>A0A816SX78</accession>
<feature type="compositionally biased region" description="Polar residues" evidence="1">
    <location>
        <begin position="9"/>
        <end position="30"/>
    </location>
</feature>
<gene>
    <name evidence="2" type="ORF">WKI299_LOCUS18436</name>
</gene>
<name>A0A816SX78_9BILA</name>
<evidence type="ECO:0000313" key="2">
    <source>
        <dbReference type="EMBL" id="CAF2092299.1"/>
    </source>
</evidence>
<evidence type="ECO:0000313" key="3">
    <source>
        <dbReference type="Proteomes" id="UP000663856"/>
    </source>
</evidence>
<comment type="caution">
    <text evidence="2">The sequence shown here is derived from an EMBL/GenBank/DDBJ whole genome shotgun (WGS) entry which is preliminary data.</text>
</comment>